<feature type="region of interest" description="Disordered" evidence="1">
    <location>
        <begin position="47"/>
        <end position="72"/>
    </location>
</feature>
<evidence type="ECO:0000313" key="2">
    <source>
        <dbReference type="EMBL" id="CAD8834577.1"/>
    </source>
</evidence>
<proteinExistence type="predicted"/>
<name>A0A7S1EZN9_NOCSC</name>
<sequence>MKKSSDVVSVCAAGSGVSVGPIKSAVRFESASATTTDDSAAKCQRAAAPPCKETHGGPDELAPSTVTWASPPLDRGGSGVPLWVSDMVAYLDQPVDVERALRPVTGTVAGCGVAAVSKARGLAASSRSRWARSPMDSSAPGAPRWVSDFVSFFDQPVQVPERMQNLDEFRIPEGVKDFFRMDVCECGDD</sequence>
<dbReference type="AlphaFoldDB" id="A0A7S1EZN9"/>
<protein>
    <submittedName>
        <fullName evidence="2">Uncharacterized protein</fullName>
    </submittedName>
</protein>
<dbReference type="EMBL" id="HBFQ01012747">
    <property type="protein sequence ID" value="CAD8834577.1"/>
    <property type="molecule type" value="Transcribed_RNA"/>
</dbReference>
<accession>A0A7S1EZN9</accession>
<gene>
    <name evidence="2" type="ORF">NSCI0253_LOCUS8925</name>
</gene>
<evidence type="ECO:0000256" key="1">
    <source>
        <dbReference type="SAM" id="MobiDB-lite"/>
    </source>
</evidence>
<organism evidence="2">
    <name type="scientific">Noctiluca scintillans</name>
    <name type="common">Sea sparkle</name>
    <name type="synonym">Red tide dinoflagellate</name>
    <dbReference type="NCBI Taxonomy" id="2966"/>
    <lineage>
        <taxon>Eukaryota</taxon>
        <taxon>Sar</taxon>
        <taxon>Alveolata</taxon>
        <taxon>Dinophyceae</taxon>
        <taxon>Noctilucales</taxon>
        <taxon>Noctilucaceae</taxon>
        <taxon>Noctiluca</taxon>
    </lineage>
</organism>
<reference evidence="2" key="1">
    <citation type="submission" date="2021-01" db="EMBL/GenBank/DDBJ databases">
        <authorList>
            <person name="Corre E."/>
            <person name="Pelletier E."/>
            <person name="Niang G."/>
            <person name="Scheremetjew M."/>
            <person name="Finn R."/>
            <person name="Kale V."/>
            <person name="Holt S."/>
            <person name="Cochrane G."/>
            <person name="Meng A."/>
            <person name="Brown T."/>
            <person name="Cohen L."/>
        </authorList>
    </citation>
    <scope>NUCLEOTIDE SEQUENCE</scope>
</reference>